<evidence type="ECO:0000256" key="1">
    <source>
        <dbReference type="ARBA" id="ARBA00004123"/>
    </source>
</evidence>
<dbReference type="InterPro" id="IPR027417">
    <property type="entry name" value="P-loop_NTPase"/>
</dbReference>
<dbReference type="Gene3D" id="1.20.272.10">
    <property type="match status" value="1"/>
</dbReference>
<keyword evidence="4" id="KW-0547">Nucleotide-binding</keyword>
<dbReference type="InterPro" id="IPR008921">
    <property type="entry name" value="DNA_pol3_clamp-load_cplx_C"/>
</dbReference>
<gene>
    <name evidence="8" type="ORF">GFSPODELE1_LOCUS9677</name>
</gene>
<dbReference type="NCBIfam" id="NF001679">
    <property type="entry name" value="PRK00440.1"/>
    <property type="match status" value="1"/>
</dbReference>
<evidence type="ECO:0000256" key="5">
    <source>
        <dbReference type="ARBA" id="ARBA00022840"/>
    </source>
</evidence>
<dbReference type="InterPro" id="IPR050238">
    <property type="entry name" value="DNA_Rep/Repair_Clamp_Loader"/>
</dbReference>
<evidence type="ECO:0000313" key="9">
    <source>
        <dbReference type="Proteomes" id="UP001497453"/>
    </source>
</evidence>
<dbReference type="SUPFAM" id="SSF52540">
    <property type="entry name" value="P-loop containing nucleoside triphosphate hydrolases"/>
    <property type="match status" value="1"/>
</dbReference>
<protein>
    <recommendedName>
        <fullName evidence="7">AAA+ ATPase domain-containing protein</fullName>
    </recommendedName>
</protein>
<dbReference type="Pfam" id="PF00004">
    <property type="entry name" value="AAA"/>
    <property type="match status" value="1"/>
</dbReference>
<reference evidence="9" key="1">
    <citation type="submission" date="2024-04" db="EMBL/GenBank/DDBJ databases">
        <authorList>
            <person name="Shaw F."/>
            <person name="Minotto A."/>
        </authorList>
    </citation>
    <scope>NUCLEOTIDE SEQUENCE [LARGE SCALE GENOMIC DNA]</scope>
</reference>
<proteinExistence type="inferred from homology"/>
<dbReference type="Gene3D" id="3.40.50.300">
    <property type="entry name" value="P-loop containing nucleotide triphosphate hydrolases"/>
    <property type="match status" value="1"/>
</dbReference>
<dbReference type="Pfam" id="PF08542">
    <property type="entry name" value="Rep_fac_C"/>
    <property type="match status" value="1"/>
</dbReference>
<name>A0ABP1E2S7_9APHY</name>
<evidence type="ECO:0000256" key="6">
    <source>
        <dbReference type="ARBA" id="ARBA00023242"/>
    </source>
</evidence>
<dbReference type="SMART" id="SM00382">
    <property type="entry name" value="AAA"/>
    <property type="match status" value="1"/>
</dbReference>
<dbReference type="SUPFAM" id="SSF48019">
    <property type="entry name" value="post-AAA+ oligomerization domain-like"/>
    <property type="match status" value="1"/>
</dbReference>
<keyword evidence="5" id="KW-0067">ATP-binding</keyword>
<keyword evidence="6" id="KW-0539">Nucleus</keyword>
<dbReference type="InterPro" id="IPR013748">
    <property type="entry name" value="Rep_factorC_C"/>
</dbReference>
<dbReference type="CDD" id="cd18140">
    <property type="entry name" value="HLD_clamp_RFC"/>
    <property type="match status" value="1"/>
</dbReference>
<dbReference type="EMBL" id="OZ037951">
    <property type="protein sequence ID" value="CAL1714242.1"/>
    <property type="molecule type" value="Genomic_DNA"/>
</dbReference>
<feature type="domain" description="AAA+ ATPase" evidence="7">
    <location>
        <begin position="69"/>
        <end position="195"/>
    </location>
</feature>
<evidence type="ECO:0000256" key="3">
    <source>
        <dbReference type="ARBA" id="ARBA00022705"/>
    </source>
</evidence>
<dbReference type="PANTHER" id="PTHR11669:SF9">
    <property type="entry name" value="REPLICATION FACTOR C SUBUNIT 5"/>
    <property type="match status" value="1"/>
</dbReference>
<evidence type="ECO:0000313" key="8">
    <source>
        <dbReference type="EMBL" id="CAL1714242.1"/>
    </source>
</evidence>
<dbReference type="PANTHER" id="PTHR11669">
    <property type="entry name" value="REPLICATION FACTOR C / DNA POLYMERASE III GAMMA-TAU SUBUNIT"/>
    <property type="match status" value="1"/>
</dbReference>
<evidence type="ECO:0000259" key="7">
    <source>
        <dbReference type="SMART" id="SM00382"/>
    </source>
</evidence>
<dbReference type="InterPro" id="IPR047854">
    <property type="entry name" value="RFC_lid"/>
</dbReference>
<sequence length="355" mass="40064">MDSDEDMHVEEQVPVIKTFKGKGKAVDPVQDIDNDNLPWVEKYRPTTLDDIVSHKDITSTLEKFIEKNRLPHLLFYGPPGTGKTTTILALARRIYGKDYRKQILELNASDDRGIDVVREQIKSFAETRTLFAKGFKLIILDEADMMTTAAQSALRRVVEQYTRNVRFCIICNYVNKIIPAIQSRCTRFRFSPLPTSEVEKRLDVVIQAEGVKLTEDGKKALLKLTKGDMRRALNVLQACHAAYDLTGADEVYNCTGNPHPSDIATIVNSMFSDEFTTSYKMITSVKTEHGLALQDMINGAYDYIDELEFKPHARIYLLDHLATTEHRLASGASERIQLTALLGAFKNAVELSQKS</sequence>
<dbReference type="CDD" id="cd00009">
    <property type="entry name" value="AAA"/>
    <property type="match status" value="1"/>
</dbReference>
<evidence type="ECO:0000256" key="4">
    <source>
        <dbReference type="ARBA" id="ARBA00022741"/>
    </source>
</evidence>
<dbReference type="Proteomes" id="UP001497453">
    <property type="component" value="Chromosome 8"/>
</dbReference>
<keyword evidence="9" id="KW-1185">Reference proteome</keyword>
<comment type="similarity">
    <text evidence="2">Belongs to the activator 1 small subunits family.</text>
</comment>
<dbReference type="InterPro" id="IPR003593">
    <property type="entry name" value="AAA+_ATPase"/>
</dbReference>
<comment type="subcellular location">
    <subcellularLocation>
        <location evidence="1">Nucleus</location>
    </subcellularLocation>
</comment>
<evidence type="ECO:0000256" key="2">
    <source>
        <dbReference type="ARBA" id="ARBA00005378"/>
    </source>
</evidence>
<dbReference type="InterPro" id="IPR003959">
    <property type="entry name" value="ATPase_AAA_core"/>
</dbReference>
<organism evidence="8 9">
    <name type="scientific">Somion occarium</name>
    <dbReference type="NCBI Taxonomy" id="3059160"/>
    <lineage>
        <taxon>Eukaryota</taxon>
        <taxon>Fungi</taxon>
        <taxon>Dikarya</taxon>
        <taxon>Basidiomycota</taxon>
        <taxon>Agaricomycotina</taxon>
        <taxon>Agaricomycetes</taxon>
        <taxon>Polyporales</taxon>
        <taxon>Cerrenaceae</taxon>
        <taxon>Somion</taxon>
    </lineage>
</organism>
<accession>A0ABP1E2S7</accession>
<keyword evidence="3" id="KW-0235">DNA replication</keyword>
<dbReference type="Gene3D" id="1.10.8.60">
    <property type="match status" value="1"/>
</dbReference>